<accession>A0A5C3P3T3</accession>
<dbReference type="STRING" id="1314778.A0A5C3P3T3"/>
<keyword evidence="3" id="KW-1185">Reference proteome</keyword>
<feature type="region of interest" description="Disordered" evidence="1">
    <location>
        <begin position="179"/>
        <end position="207"/>
    </location>
</feature>
<proteinExistence type="predicted"/>
<feature type="compositionally biased region" description="Polar residues" evidence="1">
    <location>
        <begin position="182"/>
        <end position="203"/>
    </location>
</feature>
<dbReference type="EMBL" id="ML211356">
    <property type="protein sequence ID" value="TFK83902.1"/>
    <property type="molecule type" value="Genomic_DNA"/>
</dbReference>
<sequence>MCDGADGPSQPKPNCFFAPMISRYAAIQIDPVAAVQAYDYPDIQEAARRMQTKTYVVFVDMALGLPWPNSLWYSYSIIPVAPCPRPADEERGATPDMCIPIHPNTGHPREREGVRTEPEFPFDNCYHWTDHRFTMDVRVRPSPDGFDDDLSYKLAPAERTKSVRFVREDYARMRAIREGHSQPVQAQPACVSSSHEVAESSTELGHEVERHKNAVIAASATPLGASLDAEGSSELPRAPAASEALLDSDTTQSADGDSIGDSYDADGASHEPVTGSTAEEMEIWMPVERRLEESRRKTELYPLVDLWYDLPAHLKQDEIPNPLGLFKERDELNRVPVRLITNDLG</sequence>
<dbReference type="AlphaFoldDB" id="A0A5C3P3T3"/>
<dbReference type="Proteomes" id="UP000308197">
    <property type="component" value="Unassembled WGS sequence"/>
</dbReference>
<reference evidence="2 3" key="1">
    <citation type="journal article" date="2019" name="Nat. Ecol. Evol.">
        <title>Megaphylogeny resolves global patterns of mushroom evolution.</title>
        <authorList>
            <person name="Varga T."/>
            <person name="Krizsan K."/>
            <person name="Foldi C."/>
            <person name="Dima B."/>
            <person name="Sanchez-Garcia M."/>
            <person name="Sanchez-Ramirez S."/>
            <person name="Szollosi G.J."/>
            <person name="Szarkandi J.G."/>
            <person name="Papp V."/>
            <person name="Albert L."/>
            <person name="Andreopoulos W."/>
            <person name="Angelini C."/>
            <person name="Antonin V."/>
            <person name="Barry K.W."/>
            <person name="Bougher N.L."/>
            <person name="Buchanan P."/>
            <person name="Buyck B."/>
            <person name="Bense V."/>
            <person name="Catcheside P."/>
            <person name="Chovatia M."/>
            <person name="Cooper J."/>
            <person name="Damon W."/>
            <person name="Desjardin D."/>
            <person name="Finy P."/>
            <person name="Geml J."/>
            <person name="Haridas S."/>
            <person name="Hughes K."/>
            <person name="Justo A."/>
            <person name="Karasinski D."/>
            <person name="Kautmanova I."/>
            <person name="Kiss B."/>
            <person name="Kocsube S."/>
            <person name="Kotiranta H."/>
            <person name="LaButti K.M."/>
            <person name="Lechner B.E."/>
            <person name="Liimatainen K."/>
            <person name="Lipzen A."/>
            <person name="Lukacs Z."/>
            <person name="Mihaltcheva S."/>
            <person name="Morgado L.N."/>
            <person name="Niskanen T."/>
            <person name="Noordeloos M.E."/>
            <person name="Ohm R.A."/>
            <person name="Ortiz-Santana B."/>
            <person name="Ovrebo C."/>
            <person name="Racz N."/>
            <person name="Riley R."/>
            <person name="Savchenko A."/>
            <person name="Shiryaev A."/>
            <person name="Soop K."/>
            <person name="Spirin V."/>
            <person name="Szebenyi C."/>
            <person name="Tomsovsky M."/>
            <person name="Tulloss R.E."/>
            <person name="Uehling J."/>
            <person name="Grigoriev I.V."/>
            <person name="Vagvolgyi C."/>
            <person name="Papp T."/>
            <person name="Martin F.M."/>
            <person name="Miettinen O."/>
            <person name="Hibbett D.S."/>
            <person name="Nagy L.G."/>
        </authorList>
    </citation>
    <scope>NUCLEOTIDE SEQUENCE [LARGE SCALE GENOMIC DNA]</scope>
    <source>
        <strain evidence="2 3">HHB13444</strain>
    </source>
</reference>
<evidence type="ECO:0000256" key="1">
    <source>
        <dbReference type="SAM" id="MobiDB-lite"/>
    </source>
</evidence>
<organism evidence="2 3">
    <name type="scientific">Polyporus arcularius HHB13444</name>
    <dbReference type="NCBI Taxonomy" id="1314778"/>
    <lineage>
        <taxon>Eukaryota</taxon>
        <taxon>Fungi</taxon>
        <taxon>Dikarya</taxon>
        <taxon>Basidiomycota</taxon>
        <taxon>Agaricomycotina</taxon>
        <taxon>Agaricomycetes</taxon>
        <taxon>Polyporales</taxon>
        <taxon>Polyporaceae</taxon>
        <taxon>Polyporus</taxon>
    </lineage>
</organism>
<evidence type="ECO:0000313" key="3">
    <source>
        <dbReference type="Proteomes" id="UP000308197"/>
    </source>
</evidence>
<name>A0A5C3P3T3_9APHY</name>
<evidence type="ECO:0000313" key="2">
    <source>
        <dbReference type="EMBL" id="TFK83902.1"/>
    </source>
</evidence>
<gene>
    <name evidence="2" type="ORF">K466DRAFT_567543</name>
</gene>
<feature type="region of interest" description="Disordered" evidence="1">
    <location>
        <begin position="227"/>
        <end position="278"/>
    </location>
</feature>
<protein>
    <submittedName>
        <fullName evidence="2">Uncharacterized protein</fullName>
    </submittedName>
</protein>
<dbReference type="InParanoid" id="A0A5C3P3T3"/>